<comment type="subcellular location">
    <subcellularLocation>
        <location evidence="1">Membrane</location>
        <topology evidence="1">Single-pass membrane protein</topology>
    </subcellularLocation>
</comment>
<dbReference type="Pfam" id="PF04577">
    <property type="entry name" value="Glyco_transf_61"/>
    <property type="match status" value="1"/>
</dbReference>
<evidence type="ECO:0000256" key="1">
    <source>
        <dbReference type="ARBA" id="ARBA00004167"/>
    </source>
</evidence>
<evidence type="ECO:0000256" key="3">
    <source>
        <dbReference type="ARBA" id="ARBA00022679"/>
    </source>
</evidence>
<evidence type="ECO:0000256" key="5">
    <source>
        <dbReference type="ARBA" id="ARBA00022989"/>
    </source>
</evidence>
<evidence type="ECO:0000313" key="10">
    <source>
        <dbReference type="Proteomes" id="UP001470230"/>
    </source>
</evidence>
<organism evidence="9 10">
    <name type="scientific">Tritrichomonas musculus</name>
    <dbReference type="NCBI Taxonomy" id="1915356"/>
    <lineage>
        <taxon>Eukaryota</taxon>
        <taxon>Metamonada</taxon>
        <taxon>Parabasalia</taxon>
        <taxon>Tritrichomonadida</taxon>
        <taxon>Tritrichomonadidae</taxon>
        <taxon>Tritrichomonas</taxon>
    </lineage>
</organism>
<dbReference type="Proteomes" id="UP001470230">
    <property type="component" value="Unassembled WGS sequence"/>
</dbReference>
<dbReference type="PANTHER" id="PTHR20961:SF38">
    <property type="entry name" value="PROTEIN O-LINKED-MANNOSE BETA-1,4-N-ACETYLGLUCOSAMINYLTRANSFERASE 2"/>
    <property type="match status" value="1"/>
</dbReference>
<feature type="domain" description="Glycosyltransferase 61 catalytic" evidence="8">
    <location>
        <begin position="377"/>
        <end position="462"/>
    </location>
</feature>
<keyword evidence="2" id="KW-0328">Glycosyltransferase</keyword>
<accession>A0ABR2GV31</accession>
<keyword evidence="6" id="KW-0472">Membrane</keyword>
<keyword evidence="7" id="KW-0325">Glycoprotein</keyword>
<keyword evidence="5" id="KW-1133">Transmembrane helix</keyword>
<evidence type="ECO:0000259" key="8">
    <source>
        <dbReference type="Pfam" id="PF04577"/>
    </source>
</evidence>
<proteinExistence type="predicted"/>
<evidence type="ECO:0000256" key="6">
    <source>
        <dbReference type="ARBA" id="ARBA00023136"/>
    </source>
</evidence>
<evidence type="ECO:0000256" key="2">
    <source>
        <dbReference type="ARBA" id="ARBA00022676"/>
    </source>
</evidence>
<evidence type="ECO:0000256" key="7">
    <source>
        <dbReference type="ARBA" id="ARBA00023180"/>
    </source>
</evidence>
<dbReference type="EMBL" id="JAPFFF010000058">
    <property type="protein sequence ID" value="KAK8837793.1"/>
    <property type="molecule type" value="Genomic_DNA"/>
</dbReference>
<dbReference type="PANTHER" id="PTHR20961">
    <property type="entry name" value="GLYCOSYLTRANSFERASE"/>
    <property type="match status" value="1"/>
</dbReference>
<sequence length="567" mass="66441">MFSTCIINMLITRILFQSKIIQSESILFSNNTETEFILPNNTDVTNSVNKKVKNDIFQIYDLDSSSNPVTFCIVFIKNFKPSMINKFSIIFFSDIVKITYRNSDFNYTMLNDTAISLSIIVPITSYFNVTFCWKNKSIKTIYHNISNVDIVPSDVSSLECFGRYDHRWCRAKHICWQNKRFIFFGLREAKINRTSMIPGSRPIPHDYPKCRVVVQYKMFDNKYPLPKSILKGIIKERSFLTCRWYSMEYLWHALFDYTLPLFWTTKLNGGSNSSNDRIFTIDENTSKKGYQFLGPFTNHTIENIKLNLTKYNNTCFDDAIIGFPKSEYDVNYEKWNDSPLLLPYEYPLEAFKGFREKMMSYYSVPENLSKSTNFSFDNFMTEKCEPDPLHPRIVIAFRNSTMRDIVNQEELTKSVQEICPKCIVDPYVYGGETFGEQMLRYCNASILLSIHGSQLSHMIWMKIDDKKKPTAVIEIKPYKYTCRDWYKQIADGAEIKYFQWTNPFIENTKTGREKSNGFSMDRYNRCVNGELSCLECHDYLRDQPTIVNIKSFSSVLKKALKYVTTPK</sequence>
<keyword evidence="10" id="KW-1185">Reference proteome</keyword>
<dbReference type="InterPro" id="IPR007657">
    <property type="entry name" value="Glycosyltransferase_61"/>
</dbReference>
<gene>
    <name evidence="9" type="ORF">M9Y10_036331</name>
</gene>
<keyword evidence="4" id="KW-0812">Transmembrane</keyword>
<reference evidence="9 10" key="1">
    <citation type="submission" date="2024-04" db="EMBL/GenBank/DDBJ databases">
        <title>Tritrichomonas musculus Genome.</title>
        <authorList>
            <person name="Alves-Ferreira E."/>
            <person name="Grigg M."/>
            <person name="Lorenzi H."/>
            <person name="Galac M."/>
        </authorList>
    </citation>
    <scope>NUCLEOTIDE SEQUENCE [LARGE SCALE GENOMIC DNA]</scope>
    <source>
        <strain evidence="9 10">EAF2021</strain>
    </source>
</reference>
<name>A0ABR2GV31_9EUKA</name>
<evidence type="ECO:0000313" key="9">
    <source>
        <dbReference type="EMBL" id="KAK8837793.1"/>
    </source>
</evidence>
<dbReference type="InterPro" id="IPR049625">
    <property type="entry name" value="Glyco_transf_61_cat"/>
</dbReference>
<comment type="caution">
    <text evidence="9">The sequence shown here is derived from an EMBL/GenBank/DDBJ whole genome shotgun (WGS) entry which is preliminary data.</text>
</comment>
<evidence type="ECO:0000256" key="4">
    <source>
        <dbReference type="ARBA" id="ARBA00022692"/>
    </source>
</evidence>
<keyword evidence="3" id="KW-0808">Transferase</keyword>
<protein>
    <recommendedName>
        <fullName evidence="8">Glycosyltransferase 61 catalytic domain-containing protein</fullName>
    </recommendedName>
</protein>